<dbReference type="AlphaFoldDB" id="A0A345HUI9"/>
<sequence>MARSLKLLGTTSDDGKCPTLYEDLDSGDIIVQGYTLVDPDDVAQLDNVLDGESFVVVPRDLLTRFAPKE</sequence>
<name>A0A345HUI9_9ACTN</name>
<accession>A0A345HUI9</accession>
<dbReference type="RefSeq" id="WP_114661989.1">
    <property type="nucleotide sequence ID" value="NZ_CP031194.1"/>
</dbReference>
<keyword evidence="2" id="KW-1185">Reference proteome</keyword>
<proteinExistence type="predicted"/>
<evidence type="ECO:0000313" key="2">
    <source>
        <dbReference type="Proteomes" id="UP000253868"/>
    </source>
</evidence>
<dbReference type="EMBL" id="CP031194">
    <property type="protein sequence ID" value="AXG80363.1"/>
    <property type="molecule type" value="Genomic_DNA"/>
</dbReference>
<dbReference type="Proteomes" id="UP000253868">
    <property type="component" value="Chromosome"/>
</dbReference>
<evidence type="ECO:0000313" key="1">
    <source>
        <dbReference type="EMBL" id="AXG80363.1"/>
    </source>
</evidence>
<dbReference type="KEGG" id="spad:DVK44_24875"/>
<protein>
    <submittedName>
        <fullName evidence="1">Uncharacterized protein</fullName>
    </submittedName>
</protein>
<reference evidence="2" key="1">
    <citation type="submission" date="2018-07" db="EMBL/GenBank/DDBJ databases">
        <authorList>
            <person name="Zhao J."/>
        </authorList>
    </citation>
    <scope>NUCLEOTIDE SEQUENCE [LARGE SCALE GENOMIC DNA]</scope>
    <source>
        <strain evidence="2">GSSD-12</strain>
    </source>
</reference>
<organism evidence="1 2">
    <name type="scientific">Streptomyces paludis</name>
    <dbReference type="NCBI Taxonomy" id="2282738"/>
    <lineage>
        <taxon>Bacteria</taxon>
        <taxon>Bacillati</taxon>
        <taxon>Actinomycetota</taxon>
        <taxon>Actinomycetes</taxon>
        <taxon>Kitasatosporales</taxon>
        <taxon>Streptomycetaceae</taxon>
        <taxon>Streptomyces</taxon>
    </lineage>
</organism>
<dbReference type="OrthoDB" id="3577809at2"/>
<gene>
    <name evidence="1" type="ORF">DVK44_24875</name>
</gene>